<sequence length="408" mass="42773">MTSFPELGSPSPLSWVHTATAWRAALALVVVFVLLATSGWAVGRQLGAGPDPLSASLAAWGKGAIAGRPLPDTDSSPRRLARFFDSLTGAQLTRLVQRYPLAVGNLNGAPVALRYRANRLALRHARLVERKRIHDDRLTPYGQREAGRRMHRYESLLSQGRQILAFDPAGSGRVAEVFGNLATARRVSVVVPGVDTDLLTFERTRQPYRAPVGMARALYAAERSANPTSRTAVIAWADYTSPAGIGIDAATGARAEEGARRLRATLGGLPRQSRAEVALFCHSYGSVVCGVAADDLPRAVTDIAVSGSPGMRAENVADLGTSARVWAARDSGDWIADVPHLDIAGFGHGADPVESDFGARVLSADGAAGHAGYFEPGTTSLANFARVGVGAVTSVSCGGGDACTAGLN</sequence>
<proteinExistence type="predicted"/>
<dbReference type="AlphaFoldDB" id="A0A7H8N5Q2"/>
<feature type="transmembrane region" description="Helical" evidence="1">
    <location>
        <begin position="20"/>
        <end position="42"/>
    </location>
</feature>
<dbReference type="RefSeq" id="WP_176161417.1">
    <property type="nucleotide sequence ID" value="NZ_CP054929.1"/>
</dbReference>
<dbReference type="EMBL" id="CP054929">
    <property type="protein sequence ID" value="QKW49683.1"/>
    <property type="molecule type" value="Genomic_DNA"/>
</dbReference>
<dbReference type="Pfam" id="PF06259">
    <property type="entry name" value="Abhydrolase_8"/>
    <property type="match status" value="1"/>
</dbReference>
<protein>
    <recommendedName>
        <fullName evidence="2">DUF1023 domain-containing protein</fullName>
    </recommendedName>
</protein>
<keyword evidence="1" id="KW-0472">Membrane</keyword>
<name>A0A7H8N5Q2_9ACTN</name>
<feature type="domain" description="DUF1023" evidence="2">
    <location>
        <begin position="167"/>
        <end position="342"/>
    </location>
</feature>
<evidence type="ECO:0000313" key="4">
    <source>
        <dbReference type="Proteomes" id="UP000509303"/>
    </source>
</evidence>
<dbReference type="InterPro" id="IPR010427">
    <property type="entry name" value="DUF1023"/>
</dbReference>
<keyword evidence="4" id="KW-1185">Reference proteome</keyword>
<gene>
    <name evidence="3" type="ORF">HUT08_09115</name>
</gene>
<organism evidence="3 4">
    <name type="scientific">Streptomyces buecherae</name>
    <dbReference type="NCBI Taxonomy" id="2763006"/>
    <lineage>
        <taxon>Bacteria</taxon>
        <taxon>Bacillati</taxon>
        <taxon>Actinomycetota</taxon>
        <taxon>Actinomycetes</taxon>
        <taxon>Kitasatosporales</taxon>
        <taxon>Streptomycetaceae</taxon>
        <taxon>Streptomyces</taxon>
    </lineage>
</organism>
<accession>A0A7H8N5Q2</accession>
<keyword evidence="1" id="KW-0812">Transmembrane</keyword>
<reference evidence="3 4" key="1">
    <citation type="submission" date="2020-06" db="EMBL/GenBank/DDBJ databases">
        <title>Genome mining for natural products.</title>
        <authorList>
            <person name="Zhang B."/>
            <person name="Shi J."/>
            <person name="Ge H."/>
        </authorList>
    </citation>
    <scope>NUCLEOTIDE SEQUENCE [LARGE SCALE GENOMIC DNA]</scope>
    <source>
        <strain evidence="3 4">NA00687</strain>
    </source>
</reference>
<evidence type="ECO:0000313" key="3">
    <source>
        <dbReference type="EMBL" id="QKW49683.1"/>
    </source>
</evidence>
<evidence type="ECO:0000256" key="1">
    <source>
        <dbReference type="SAM" id="Phobius"/>
    </source>
</evidence>
<dbReference type="Proteomes" id="UP000509303">
    <property type="component" value="Chromosome"/>
</dbReference>
<keyword evidence="1" id="KW-1133">Transmembrane helix</keyword>
<evidence type="ECO:0000259" key="2">
    <source>
        <dbReference type="Pfam" id="PF06259"/>
    </source>
</evidence>